<dbReference type="InterPro" id="IPR031596">
    <property type="entry name" value="MaAIMP_sms"/>
</dbReference>
<dbReference type="Proteomes" id="UP000280271">
    <property type="component" value="Unassembled WGS sequence"/>
</dbReference>
<protein>
    <submittedName>
        <fullName evidence="1">Methionine/alanine import family NSS transporter small subunit</fullName>
    </submittedName>
</protein>
<dbReference type="EMBL" id="RCHC01000008">
    <property type="protein sequence ID" value="RLL21732.1"/>
    <property type="molecule type" value="Genomic_DNA"/>
</dbReference>
<evidence type="ECO:0000313" key="2">
    <source>
        <dbReference type="Proteomes" id="UP000280271"/>
    </source>
</evidence>
<accession>A0ABX9TVI3</accession>
<dbReference type="RefSeq" id="WP_120375481.1">
    <property type="nucleotide sequence ID" value="NZ_RCHC01000008.1"/>
</dbReference>
<comment type="caution">
    <text evidence="1">The sequence shown here is derived from an EMBL/GenBank/DDBJ whole genome shotgun (WGS) entry which is preliminary data.</text>
</comment>
<name>A0ABX9TVI3_9GAMM</name>
<proteinExistence type="predicted"/>
<organism evidence="1 2">
    <name type="scientific">Acinetobacter chengduensis</name>
    <dbReference type="NCBI Taxonomy" id="2420890"/>
    <lineage>
        <taxon>Bacteria</taxon>
        <taxon>Pseudomonadati</taxon>
        <taxon>Pseudomonadota</taxon>
        <taxon>Gammaproteobacteria</taxon>
        <taxon>Moraxellales</taxon>
        <taxon>Moraxellaceae</taxon>
        <taxon>Acinetobacter</taxon>
    </lineage>
</organism>
<evidence type="ECO:0000313" key="1">
    <source>
        <dbReference type="EMBL" id="RLL21732.1"/>
    </source>
</evidence>
<keyword evidence="2" id="KW-1185">Reference proteome</keyword>
<gene>
    <name evidence="1" type="ORF">D9K81_08510</name>
</gene>
<sequence length="36" mass="4102">MNTYAMMMMIISIVLLWGGLILATVHLVKHPDEEDD</sequence>
<reference evidence="1 2" key="1">
    <citation type="submission" date="2018-09" db="EMBL/GenBank/DDBJ databases">
        <title>The draft genome of Acinetobacter sp. strains.</title>
        <authorList>
            <person name="Qin J."/>
            <person name="Feng Y."/>
            <person name="Zong Z."/>
        </authorList>
    </citation>
    <scope>NUCLEOTIDE SEQUENCE [LARGE SCALE GENOMIC DNA]</scope>
    <source>
        <strain evidence="1 2">WCHAc060005</strain>
    </source>
</reference>
<dbReference type="Pfam" id="PF16951">
    <property type="entry name" value="MaAIMP_sms"/>
    <property type="match status" value="1"/>
</dbReference>
<dbReference type="NCBIfam" id="NF033493">
    <property type="entry name" value="MetS_like_NSS"/>
    <property type="match status" value="1"/>
</dbReference>